<gene>
    <name evidence="5" type="ORF">SAMN06295960_4459</name>
</gene>
<dbReference type="PROSITE" id="PS50022">
    <property type="entry name" value="FA58C_3"/>
    <property type="match status" value="1"/>
</dbReference>
<evidence type="ECO:0000313" key="5">
    <source>
        <dbReference type="EMBL" id="SMG57516.1"/>
    </source>
</evidence>
<dbReference type="InterPro" id="IPR013783">
    <property type="entry name" value="Ig-like_fold"/>
</dbReference>
<name>A0A1X7LUE3_9BACL</name>
<dbReference type="InterPro" id="IPR006104">
    <property type="entry name" value="Glyco_hydro_2_N"/>
</dbReference>
<evidence type="ECO:0000256" key="1">
    <source>
        <dbReference type="ARBA" id="ARBA00007401"/>
    </source>
</evidence>
<dbReference type="PRINTS" id="PR00132">
    <property type="entry name" value="GLHYDRLASE2"/>
</dbReference>
<dbReference type="Pfam" id="PF00703">
    <property type="entry name" value="Glyco_hydro_2"/>
    <property type="match status" value="1"/>
</dbReference>
<keyword evidence="3" id="KW-0326">Glycosidase</keyword>
<dbReference type="Pfam" id="PF18565">
    <property type="entry name" value="Glyco_hydro2_C5"/>
    <property type="match status" value="1"/>
</dbReference>
<dbReference type="Pfam" id="PF02836">
    <property type="entry name" value="Glyco_hydro_2_C"/>
    <property type="match status" value="1"/>
</dbReference>
<dbReference type="Proteomes" id="UP000193834">
    <property type="component" value="Unassembled WGS sequence"/>
</dbReference>
<comment type="similarity">
    <text evidence="1">Belongs to the glycosyl hydrolase 2 family.</text>
</comment>
<dbReference type="PANTHER" id="PTHR42732">
    <property type="entry name" value="BETA-GALACTOSIDASE"/>
    <property type="match status" value="1"/>
</dbReference>
<proteinExistence type="inferred from homology"/>
<dbReference type="OrthoDB" id="9762066at2"/>
<dbReference type="InterPro" id="IPR008979">
    <property type="entry name" value="Galactose-bd-like_sf"/>
</dbReference>
<dbReference type="Pfam" id="PF00754">
    <property type="entry name" value="F5_F8_type_C"/>
    <property type="match status" value="1"/>
</dbReference>
<dbReference type="SUPFAM" id="SSF49785">
    <property type="entry name" value="Galactose-binding domain-like"/>
    <property type="match status" value="2"/>
</dbReference>
<keyword evidence="2" id="KW-0378">Hydrolase</keyword>
<evidence type="ECO:0000256" key="3">
    <source>
        <dbReference type="ARBA" id="ARBA00023295"/>
    </source>
</evidence>
<sequence>MQEGMGKQGRIDWSMNAEWRFFRGDMEGADQPQFEDSAWEVVHLPHTVRVESAMCSGGVNYQGVAWYRRHFNIEPESIGNKLFIEFEGAKHTAEVWVNGVHMVSHYGGYLPFSIDITDVVVADEDNVMAVRLDNSDAIDIPPGKPQSELDFCYFGGLYRNVWLHQMERLYITDAVHADQVAGGGLFVTYPEVTKEHACIHIQTHVQNDYDHPKEVSLKAILIDHAGLEIAASWSDAQFIAGCAASVYLQALDVQEPKLWHPDHPYLYTLLCEVWGEGRRLDRVQIKIGIRAISFTAEGFAINGEHLVLNGANRHQEYVYVGEALPDTMHRRDAIKLKEAGFNFIRTGHYPQSNAFMNACDELGLMCVVPIPGWQWFRDNQTFKDRSYQNVREMIRRDRNHPCVIFWEPILNETYYNEEYAKNTYLITHEEYPGDSCYAACDSHSQGAQYYDIAYGHVDTVIQENKPLFIREYGDNYREQYGPQKTQNRCSRGNNSFYHGGERAMLRSALERLSYIDQYYGSSRLSGFALWTGIDHNRGYIDNMAATGVFDVYRIPKYAYYMYSSQRDPNTFISGINNEPVLFIASEWNDCRVEQIVVFSNCDSVSLYLNGELLGTNKPDTAYAHVPHPPFIFRGVKYIPGELRAEGSIGGRAVATHTIRTAEEATQLSLVADYCGLHLVADGADLVMIHAYVLDQNGMLATKDERAIAFQVKGAGRIVGDQDLRVGANPIAAEAGAIGVLIQSTTEAGDIIVTASAEGLASASVRLTSIADSKKHVRGPVQQPPAVKPVYQADRVQRYVSVNRKDFNLAYCKPVTASSQQKNAPASSATDGKLNSKWKPSEMSMPQWITIDLEDHYDLTGCKVDWESDHVQYVYRVDVSNDGSEWMEMLQRAGTGQDVRPDTFLAGAIRYVRITILHVTSGTAGIYSIAAYGTKAGEGR</sequence>
<evidence type="ECO:0000256" key="2">
    <source>
        <dbReference type="ARBA" id="ARBA00022801"/>
    </source>
</evidence>
<dbReference type="InterPro" id="IPR051913">
    <property type="entry name" value="GH2_Domain-Containing"/>
</dbReference>
<dbReference type="Gene3D" id="2.60.120.260">
    <property type="entry name" value="Galactose-binding domain-like"/>
    <property type="match status" value="2"/>
</dbReference>
<dbReference type="Pfam" id="PF16355">
    <property type="entry name" value="DUF4982"/>
    <property type="match status" value="1"/>
</dbReference>
<dbReference type="Pfam" id="PF02837">
    <property type="entry name" value="Glyco_hydro_2_N"/>
    <property type="match status" value="1"/>
</dbReference>
<evidence type="ECO:0000313" key="6">
    <source>
        <dbReference type="Proteomes" id="UP000193834"/>
    </source>
</evidence>
<dbReference type="STRING" id="1852522.SAMN06295960_4459"/>
<keyword evidence="6" id="KW-1185">Reference proteome</keyword>
<dbReference type="InterPro" id="IPR017853">
    <property type="entry name" value="GH"/>
</dbReference>
<protein>
    <submittedName>
        <fullName evidence="5">Beta-galactosidase</fullName>
    </submittedName>
</protein>
<accession>A0A1X7LUE3</accession>
<dbReference type="InterPro" id="IPR032311">
    <property type="entry name" value="DUF4982"/>
</dbReference>
<dbReference type="InterPro" id="IPR006102">
    <property type="entry name" value="Ig-like_GH2"/>
</dbReference>
<evidence type="ECO:0000259" key="4">
    <source>
        <dbReference type="PROSITE" id="PS50022"/>
    </source>
</evidence>
<dbReference type="GO" id="GO:0005975">
    <property type="term" value="P:carbohydrate metabolic process"/>
    <property type="evidence" value="ECO:0007669"/>
    <property type="project" value="InterPro"/>
</dbReference>
<dbReference type="InterPro" id="IPR040605">
    <property type="entry name" value="Glyco_hydro2_dom5"/>
</dbReference>
<dbReference type="PANTHER" id="PTHR42732:SF1">
    <property type="entry name" value="BETA-MANNOSIDASE"/>
    <property type="match status" value="1"/>
</dbReference>
<dbReference type="InterPro" id="IPR036156">
    <property type="entry name" value="Beta-gal/glucu_dom_sf"/>
</dbReference>
<feature type="domain" description="F5/8 type C" evidence="4">
    <location>
        <begin position="796"/>
        <end position="933"/>
    </location>
</feature>
<dbReference type="InterPro" id="IPR006103">
    <property type="entry name" value="Glyco_hydro_2_cat"/>
</dbReference>
<dbReference type="SUPFAM" id="SSF51445">
    <property type="entry name" value="(Trans)glycosidases"/>
    <property type="match status" value="1"/>
</dbReference>
<dbReference type="SUPFAM" id="SSF49303">
    <property type="entry name" value="beta-Galactosidase/glucuronidase domain"/>
    <property type="match status" value="1"/>
</dbReference>
<dbReference type="AlphaFoldDB" id="A0A1X7LUE3"/>
<dbReference type="InterPro" id="IPR000421">
    <property type="entry name" value="FA58C"/>
</dbReference>
<dbReference type="Gene3D" id="3.20.20.80">
    <property type="entry name" value="Glycosidases"/>
    <property type="match status" value="1"/>
</dbReference>
<organism evidence="5 6">
    <name type="scientific">Paenibacillus aquistagni</name>
    <dbReference type="NCBI Taxonomy" id="1852522"/>
    <lineage>
        <taxon>Bacteria</taxon>
        <taxon>Bacillati</taxon>
        <taxon>Bacillota</taxon>
        <taxon>Bacilli</taxon>
        <taxon>Bacillales</taxon>
        <taxon>Paenibacillaceae</taxon>
        <taxon>Paenibacillus</taxon>
    </lineage>
</organism>
<dbReference type="Gene3D" id="2.60.40.10">
    <property type="entry name" value="Immunoglobulins"/>
    <property type="match status" value="3"/>
</dbReference>
<dbReference type="EMBL" id="FXAZ01000008">
    <property type="protein sequence ID" value="SMG57516.1"/>
    <property type="molecule type" value="Genomic_DNA"/>
</dbReference>
<dbReference type="RefSeq" id="WP_085498187.1">
    <property type="nucleotide sequence ID" value="NZ_FXAZ01000008.1"/>
</dbReference>
<reference evidence="5 6" key="1">
    <citation type="submission" date="2017-04" db="EMBL/GenBank/DDBJ databases">
        <authorList>
            <person name="Afonso C.L."/>
            <person name="Miller P.J."/>
            <person name="Scott M.A."/>
            <person name="Spackman E."/>
            <person name="Goraichik I."/>
            <person name="Dimitrov K.M."/>
            <person name="Suarez D.L."/>
            <person name="Swayne D.E."/>
        </authorList>
    </citation>
    <scope>NUCLEOTIDE SEQUENCE [LARGE SCALE GENOMIC DNA]</scope>
    <source>
        <strain evidence="5 6">11</strain>
    </source>
</reference>
<dbReference type="InterPro" id="IPR006101">
    <property type="entry name" value="Glyco_hydro_2"/>
</dbReference>
<dbReference type="GO" id="GO:0004553">
    <property type="term" value="F:hydrolase activity, hydrolyzing O-glycosyl compounds"/>
    <property type="evidence" value="ECO:0007669"/>
    <property type="project" value="InterPro"/>
</dbReference>